<feature type="compositionally biased region" description="Polar residues" evidence="1">
    <location>
        <begin position="1"/>
        <end position="22"/>
    </location>
</feature>
<reference evidence="3" key="1">
    <citation type="submission" date="2023-10" db="EMBL/GenBank/DDBJ databases">
        <authorList>
            <person name="Hackl T."/>
        </authorList>
    </citation>
    <scope>NUCLEOTIDE SEQUENCE</scope>
</reference>
<evidence type="ECO:0000256" key="1">
    <source>
        <dbReference type="SAM" id="MobiDB-lite"/>
    </source>
</evidence>
<feature type="domain" description="DUF6604" evidence="2">
    <location>
        <begin position="2"/>
        <end position="231"/>
    </location>
</feature>
<sequence>MTWLGQTAKSCGWKPTTQPVESLSEHSQAHQQAQDEGKGPRLKGKARKAAKDAAKTARVPTKPAATSDAPIFKYTVTTQDLLKQIDKAAIKARRRCALWYERTQGSNQSARDGHQHFIDMLQRALNVLRSTDGEPEASVSPKNGPNPKATDVDFVRNAFEALEVEDISEDEDDAATQATPPSKSTQVKQTNYVYELESDKTWELAFAVFSFFEDLHRLRTEMKETYRMYTDLYHDPSEYTYGDLADIMYTAQSITTGEGRSFLSAATLELSPFDEFAFFPASRALIVLGRTREAFQKFAWPAPITPMRFNYISRPDLLMNNPRMQRYKEQHHFISQMVLDMHLHDTLKNPSKSAAGLIGNKLDDTKLPFEDPMYSSLRPVWTEGIVTTKAVFAAQLLWDIHTLRKANPNTDGTKALNRAAIGYQRMFKFITHLDGALDTEDVRWLSKDSWLLMDISRRVEIHLKRPPIIDFKRICLKGMVTSDGMPLEALPPEQRKAMEAHARAQGWTPATKEHEENAKRLGAHKTVKPHESPSFLVDENLLYGGTILLDIASMAEEAGVALANHHLSIFATAHLYNALFRLGLCQTRWPEIKRIMEKHVDAIFANDVPTNIKDMVSRFAYRTGVTTTNARRFNAKMPWKFQATPATQAETHSPQSPGHVSSSGGKKSIAAPGQRKHLTPRHALHSLEKYIGTVLPDIEIDYVNLTRRCNKLMNKLRSKISADPGINYPSIQTPGDTNDHGYLVVVLGTQDEMIDFEERRKRPKKGRQTGGDAEDEAYPPQIQLANDILLDFLKSSNP</sequence>
<keyword evidence="4" id="KW-1185">Reference proteome</keyword>
<feature type="region of interest" description="Disordered" evidence="1">
    <location>
        <begin position="165"/>
        <end position="186"/>
    </location>
</feature>
<evidence type="ECO:0000259" key="2">
    <source>
        <dbReference type="Pfam" id="PF20253"/>
    </source>
</evidence>
<dbReference type="PANTHER" id="PTHR38795:SF1">
    <property type="entry name" value="DUF6604 DOMAIN-CONTAINING PROTEIN"/>
    <property type="match status" value="1"/>
</dbReference>
<dbReference type="AlphaFoldDB" id="A0AAI8V8W1"/>
<name>A0AAI8V8W1_9PEZI</name>
<accession>A0AAI8V8W1</accession>
<feature type="compositionally biased region" description="Polar residues" evidence="1">
    <location>
        <begin position="644"/>
        <end position="665"/>
    </location>
</feature>
<feature type="region of interest" description="Disordered" evidence="1">
    <location>
        <begin position="132"/>
        <end position="152"/>
    </location>
</feature>
<feature type="compositionally biased region" description="Basic and acidic residues" evidence="1">
    <location>
        <begin position="23"/>
        <end position="39"/>
    </location>
</feature>
<dbReference type="InterPro" id="IPR046539">
    <property type="entry name" value="DUF6604"/>
</dbReference>
<feature type="region of interest" description="Disordered" evidence="1">
    <location>
        <begin position="1"/>
        <end position="62"/>
    </location>
</feature>
<dbReference type="PANTHER" id="PTHR38795">
    <property type="entry name" value="DUF6604 DOMAIN-CONTAINING PROTEIN"/>
    <property type="match status" value="1"/>
</dbReference>
<dbReference type="EMBL" id="CAUWAG010000003">
    <property type="protein sequence ID" value="CAJ2500574.1"/>
    <property type="molecule type" value="Genomic_DNA"/>
</dbReference>
<dbReference type="Pfam" id="PF20253">
    <property type="entry name" value="DUF6604"/>
    <property type="match status" value="1"/>
</dbReference>
<protein>
    <submittedName>
        <fullName evidence="3">Uu.00g034270.m01.CDS01</fullName>
    </submittedName>
</protein>
<comment type="caution">
    <text evidence="3">The sequence shown here is derived from an EMBL/GenBank/DDBJ whole genome shotgun (WGS) entry which is preliminary data.</text>
</comment>
<organism evidence="3 4">
    <name type="scientific">Anthostomella pinea</name>
    <dbReference type="NCBI Taxonomy" id="933095"/>
    <lineage>
        <taxon>Eukaryota</taxon>
        <taxon>Fungi</taxon>
        <taxon>Dikarya</taxon>
        <taxon>Ascomycota</taxon>
        <taxon>Pezizomycotina</taxon>
        <taxon>Sordariomycetes</taxon>
        <taxon>Xylariomycetidae</taxon>
        <taxon>Xylariales</taxon>
        <taxon>Xylariaceae</taxon>
        <taxon>Anthostomella</taxon>
    </lineage>
</organism>
<feature type="region of interest" description="Disordered" evidence="1">
    <location>
        <begin position="644"/>
        <end position="681"/>
    </location>
</feature>
<dbReference type="Proteomes" id="UP001295740">
    <property type="component" value="Unassembled WGS sequence"/>
</dbReference>
<proteinExistence type="predicted"/>
<evidence type="ECO:0000313" key="3">
    <source>
        <dbReference type="EMBL" id="CAJ2500574.1"/>
    </source>
</evidence>
<gene>
    <name evidence="3" type="ORF">KHLLAP_LOCUS1042</name>
</gene>
<feature type="region of interest" description="Disordered" evidence="1">
    <location>
        <begin position="758"/>
        <end position="778"/>
    </location>
</feature>
<evidence type="ECO:0000313" key="4">
    <source>
        <dbReference type="Proteomes" id="UP001295740"/>
    </source>
</evidence>
<feature type="compositionally biased region" description="Polar residues" evidence="1">
    <location>
        <begin position="176"/>
        <end position="186"/>
    </location>
</feature>
<feature type="compositionally biased region" description="Acidic residues" evidence="1">
    <location>
        <begin position="165"/>
        <end position="174"/>
    </location>
</feature>